<evidence type="ECO:0000313" key="9">
    <source>
        <dbReference type="Proteomes" id="UP001156690"/>
    </source>
</evidence>
<dbReference type="PROSITE" id="PS50011">
    <property type="entry name" value="PROTEIN_KINASE_DOM"/>
    <property type="match status" value="1"/>
</dbReference>
<reference evidence="9" key="1">
    <citation type="journal article" date="2019" name="Int. J. Syst. Evol. Microbiol.">
        <title>The Global Catalogue of Microorganisms (GCM) 10K type strain sequencing project: providing services to taxonomists for standard genome sequencing and annotation.</title>
        <authorList>
            <consortium name="The Broad Institute Genomics Platform"/>
            <consortium name="The Broad Institute Genome Sequencing Center for Infectious Disease"/>
            <person name="Wu L."/>
            <person name="Ma J."/>
        </authorList>
    </citation>
    <scope>NUCLEOTIDE SEQUENCE [LARGE SCALE GENOMIC DNA]</scope>
    <source>
        <strain evidence="9">NBRC 15640</strain>
    </source>
</reference>
<proteinExistence type="predicted"/>
<sequence length="737" mass="82082">MSKDKLPPKEPTKPQDGDRTQIVKMDRKPNVPSPKAKEPSKTSSKPDPKSKVEPTPKPSETKTTPAVSKSTDKDVTVSPVSSKSPTKPPQTKATNTKNVSNAESLVGTLVKGRYKLEALIGHGGLCDVYRAKDKVLESSGSESPYVALKILQKEYTSQPETARMLIREAQNTQKLSHPNIIRVFDFGVDQQIYYLVMEYLDGETLEQLIQRSRPSGLQYGKALALLDQILDALHYAHHQDIVHADLKPANIMLNSDGQIKIFDFGVSKTFKLKQDQYAAARKETNDNVGGYTPNYASINLIDGKDPKHTDDLFAFACIAYELLSCKHPYGRKPANVALKENLKAKKPDNMPVTKWKAINDYLDLESAPKLDSAEKIKSFLHKNHTPAIAAGVAIIGLIGLLGYGYGQLTTEIDLHKARVSQLETSIQNHNNLLETSHSEVIKLIDSKPSHHDVISQGLLRHHKDAIISEFETQIDEILNDRESSYPNYYSIEKVLVEAKKYYPDSHELETIVADIRSSKLSTLSVLAQRINTHLEKGRYSKADKKDNVFTLFLDLQTINSDYQFKPSSLANDVYGSKFETALKDKDTVTLSELIAVGNTLFESVEQHKPLLQKGNEMSTAIEALSAYQLSLDSGNTLPYPYEAARILYVEELSTLRSSLDASNTIKELDNLVGNIDNFATKVPSDFRDVAKLRSDTANRYLELSDLLLNKRKASQARAAMKKANELLQKVEQSKQGG</sequence>
<dbReference type="GO" id="GO:0004674">
    <property type="term" value="F:protein serine/threonine kinase activity"/>
    <property type="evidence" value="ECO:0007669"/>
    <property type="project" value="UniProtKB-KW"/>
</dbReference>
<dbReference type="Proteomes" id="UP001156690">
    <property type="component" value="Unassembled WGS sequence"/>
</dbReference>
<keyword evidence="5" id="KW-0067">ATP-binding</keyword>
<dbReference type="RefSeq" id="WP_126607053.1">
    <property type="nucleotide sequence ID" value="NZ_AP025144.1"/>
</dbReference>
<dbReference type="GO" id="GO:0004712">
    <property type="term" value="F:protein serine/threonine/tyrosine kinase activity"/>
    <property type="evidence" value="ECO:0007669"/>
    <property type="project" value="TreeGrafter"/>
</dbReference>
<evidence type="ECO:0000256" key="4">
    <source>
        <dbReference type="ARBA" id="ARBA00022777"/>
    </source>
</evidence>
<evidence type="ECO:0000259" key="7">
    <source>
        <dbReference type="PROSITE" id="PS50011"/>
    </source>
</evidence>
<evidence type="ECO:0000256" key="1">
    <source>
        <dbReference type="ARBA" id="ARBA00022527"/>
    </source>
</evidence>
<comment type="caution">
    <text evidence="8">The sequence shown here is derived from an EMBL/GenBank/DDBJ whole genome shotgun (WGS) entry which is preliminary data.</text>
</comment>
<organism evidence="8 9">
    <name type="scientific">Vibrio penaeicida</name>
    <dbReference type="NCBI Taxonomy" id="104609"/>
    <lineage>
        <taxon>Bacteria</taxon>
        <taxon>Pseudomonadati</taxon>
        <taxon>Pseudomonadota</taxon>
        <taxon>Gammaproteobacteria</taxon>
        <taxon>Vibrionales</taxon>
        <taxon>Vibrionaceae</taxon>
        <taxon>Vibrio</taxon>
    </lineage>
</organism>
<keyword evidence="1 8" id="KW-0723">Serine/threonine-protein kinase</keyword>
<gene>
    <name evidence="8" type="ORF">GCM10007932_01590</name>
</gene>
<keyword evidence="4 8" id="KW-0418">Kinase</keyword>
<keyword evidence="2" id="KW-0808">Transferase</keyword>
<dbReference type="InterPro" id="IPR011009">
    <property type="entry name" value="Kinase-like_dom_sf"/>
</dbReference>
<dbReference type="AlphaFoldDB" id="A0AAV5NKN1"/>
<dbReference type="EMBL" id="BSNX01000001">
    <property type="protein sequence ID" value="GLQ70799.1"/>
    <property type="molecule type" value="Genomic_DNA"/>
</dbReference>
<evidence type="ECO:0000256" key="6">
    <source>
        <dbReference type="SAM" id="MobiDB-lite"/>
    </source>
</evidence>
<keyword evidence="9" id="KW-1185">Reference proteome</keyword>
<feature type="region of interest" description="Disordered" evidence="6">
    <location>
        <begin position="1"/>
        <end position="99"/>
    </location>
</feature>
<dbReference type="GO" id="GO:0005524">
    <property type="term" value="F:ATP binding"/>
    <property type="evidence" value="ECO:0007669"/>
    <property type="project" value="UniProtKB-KW"/>
</dbReference>
<dbReference type="Gene3D" id="3.30.200.20">
    <property type="entry name" value="Phosphorylase Kinase, domain 1"/>
    <property type="match status" value="1"/>
</dbReference>
<dbReference type="SUPFAM" id="SSF56112">
    <property type="entry name" value="Protein kinase-like (PK-like)"/>
    <property type="match status" value="1"/>
</dbReference>
<dbReference type="GO" id="GO:0007059">
    <property type="term" value="P:chromosome segregation"/>
    <property type="evidence" value="ECO:0007669"/>
    <property type="project" value="TreeGrafter"/>
</dbReference>
<evidence type="ECO:0000256" key="5">
    <source>
        <dbReference type="ARBA" id="ARBA00022840"/>
    </source>
</evidence>
<feature type="compositionally biased region" description="Basic and acidic residues" evidence="6">
    <location>
        <begin position="1"/>
        <end position="54"/>
    </location>
</feature>
<feature type="compositionally biased region" description="Low complexity" evidence="6">
    <location>
        <begin position="76"/>
        <end position="85"/>
    </location>
</feature>
<feature type="domain" description="Protein kinase" evidence="7">
    <location>
        <begin position="114"/>
        <end position="380"/>
    </location>
</feature>
<evidence type="ECO:0000313" key="8">
    <source>
        <dbReference type="EMBL" id="GLQ70799.1"/>
    </source>
</evidence>
<dbReference type="Pfam" id="PF00069">
    <property type="entry name" value="Pkinase"/>
    <property type="match status" value="1"/>
</dbReference>
<dbReference type="CDD" id="cd14014">
    <property type="entry name" value="STKc_PknB_like"/>
    <property type="match status" value="1"/>
</dbReference>
<dbReference type="GO" id="GO:0000776">
    <property type="term" value="C:kinetochore"/>
    <property type="evidence" value="ECO:0007669"/>
    <property type="project" value="TreeGrafter"/>
</dbReference>
<dbReference type="InterPro" id="IPR008271">
    <property type="entry name" value="Ser/Thr_kinase_AS"/>
</dbReference>
<protein>
    <submittedName>
        <fullName evidence="8">Serine/threonine protein kinase</fullName>
    </submittedName>
</protein>
<dbReference type="Gene3D" id="1.10.510.10">
    <property type="entry name" value="Transferase(Phosphotransferase) domain 1"/>
    <property type="match status" value="1"/>
</dbReference>
<dbReference type="PANTHER" id="PTHR22974">
    <property type="entry name" value="MIXED LINEAGE PROTEIN KINASE"/>
    <property type="match status" value="1"/>
</dbReference>
<name>A0AAV5NKN1_9VIBR</name>
<evidence type="ECO:0000256" key="3">
    <source>
        <dbReference type="ARBA" id="ARBA00022741"/>
    </source>
</evidence>
<accession>A0AAV5NKN1</accession>
<dbReference type="PANTHER" id="PTHR22974:SF21">
    <property type="entry name" value="DUAL SPECIFICITY PROTEIN KINASE TTK"/>
    <property type="match status" value="1"/>
</dbReference>
<dbReference type="GO" id="GO:0034501">
    <property type="term" value="P:protein localization to kinetochore"/>
    <property type="evidence" value="ECO:0007669"/>
    <property type="project" value="TreeGrafter"/>
</dbReference>
<dbReference type="SMART" id="SM00220">
    <property type="entry name" value="S_TKc"/>
    <property type="match status" value="1"/>
</dbReference>
<keyword evidence="3" id="KW-0547">Nucleotide-binding</keyword>
<dbReference type="InterPro" id="IPR000719">
    <property type="entry name" value="Prot_kinase_dom"/>
</dbReference>
<dbReference type="PROSITE" id="PS00108">
    <property type="entry name" value="PROTEIN_KINASE_ST"/>
    <property type="match status" value="1"/>
</dbReference>
<evidence type="ECO:0000256" key="2">
    <source>
        <dbReference type="ARBA" id="ARBA00022679"/>
    </source>
</evidence>